<feature type="transmembrane region" description="Helical" evidence="7">
    <location>
        <begin position="179"/>
        <end position="200"/>
    </location>
</feature>
<keyword evidence="4 7" id="KW-1133">Transmembrane helix</keyword>
<organism evidence="10 11">
    <name type="scientific">Didymella heteroderae</name>
    <dbReference type="NCBI Taxonomy" id="1769908"/>
    <lineage>
        <taxon>Eukaryota</taxon>
        <taxon>Fungi</taxon>
        <taxon>Dikarya</taxon>
        <taxon>Ascomycota</taxon>
        <taxon>Pezizomycotina</taxon>
        <taxon>Dothideomycetes</taxon>
        <taxon>Pleosporomycetidae</taxon>
        <taxon>Pleosporales</taxon>
        <taxon>Pleosporineae</taxon>
        <taxon>Didymellaceae</taxon>
        <taxon>Didymella</taxon>
    </lineage>
</organism>
<evidence type="ECO:0000256" key="5">
    <source>
        <dbReference type="ARBA" id="ARBA00023136"/>
    </source>
</evidence>
<evidence type="ECO:0008006" key="12">
    <source>
        <dbReference type="Google" id="ProtNLM"/>
    </source>
</evidence>
<evidence type="ECO:0000256" key="4">
    <source>
        <dbReference type="ARBA" id="ARBA00022989"/>
    </source>
</evidence>
<keyword evidence="2" id="KW-0813">Transport</keyword>
<feature type="compositionally biased region" description="Polar residues" evidence="6">
    <location>
        <begin position="52"/>
        <end position="63"/>
    </location>
</feature>
<dbReference type="SUPFAM" id="SSF160240">
    <property type="entry name" value="Cation efflux protein cytoplasmic domain-like"/>
    <property type="match status" value="1"/>
</dbReference>
<sequence length="580" mass="64218">MSEPDLHHAISMKPHPFHKHPDRPERTASPHVPAASTSQQASASESAVHKFNGNSTAIETSSTYDHDFSARPSHVLSRADSSSDVESQPLPQYTPDNDPYHLAAAIKPENELAQIRANSSRKRDGCGPISLNKKARTAKKLEEFYEAQNENIERLLKPVDDHRRAAKEEGDANHLKYKIAVIGSFAANVLLAVLQLYAAISSKSLSLFTTMADSLFDPLSNLTLIMCARAVQRVDARKFPSGKARIETAGNLSFCALMITVSVVIIVEAIRTVAEHTGADTNDFYLPSVIAVAIAFATKFSLFLYCWAIRNKYSQVRILWEDHRNDLFINGFGILTSVGGAKLKWWIDPMGAMILSVLIIFLWSRTAYSEFQLLIGVTADTNMLQHITYISMTHSPAIRQIDTVRAYHSGPRLIVEVDVVMDPESSLRATHDIAEELQIKLESLPDVERAYAKVDPPSSVLAQLTTLKLDDKIITIRVDWSIETKSAIVKGDEEYGAEAQAGPSKSRQGSEPLYGITDKGSDDSDSDDDPYCYLGCDFGGAVKRELSFQEYVFDEDDEDGGSYRSEDDTASRTVQPKDIR</sequence>
<feature type="domain" description="Cation efflux protein transmembrane" evidence="8">
    <location>
        <begin position="183"/>
        <end position="375"/>
    </location>
</feature>
<dbReference type="GO" id="GO:0030003">
    <property type="term" value="P:intracellular monoatomic cation homeostasis"/>
    <property type="evidence" value="ECO:0007669"/>
    <property type="project" value="UniProtKB-ARBA"/>
</dbReference>
<dbReference type="InterPro" id="IPR027469">
    <property type="entry name" value="Cation_efflux_TMD_sf"/>
</dbReference>
<dbReference type="FunFam" id="3.30.70.1350:FF:000003">
    <property type="entry name" value="Cation diffusion facilitator 1"/>
    <property type="match status" value="1"/>
</dbReference>
<feature type="region of interest" description="Disordered" evidence="6">
    <location>
        <begin position="554"/>
        <end position="580"/>
    </location>
</feature>
<dbReference type="NCBIfam" id="TIGR01297">
    <property type="entry name" value="CDF"/>
    <property type="match status" value="1"/>
</dbReference>
<evidence type="ECO:0000256" key="2">
    <source>
        <dbReference type="ARBA" id="ARBA00022448"/>
    </source>
</evidence>
<evidence type="ECO:0000256" key="7">
    <source>
        <dbReference type="SAM" id="Phobius"/>
    </source>
</evidence>
<keyword evidence="11" id="KW-1185">Reference proteome</keyword>
<feature type="region of interest" description="Disordered" evidence="6">
    <location>
        <begin position="494"/>
        <end position="530"/>
    </location>
</feature>
<dbReference type="PANTHER" id="PTHR43840:SF12">
    <property type="entry name" value="CATION DIFFUSION FACILITATOR 1 (AFU_ORTHOLOGUE AFUA_1G14440)"/>
    <property type="match status" value="1"/>
</dbReference>
<dbReference type="Pfam" id="PF16916">
    <property type="entry name" value="ZT_dimer"/>
    <property type="match status" value="1"/>
</dbReference>
<evidence type="ECO:0000256" key="3">
    <source>
        <dbReference type="ARBA" id="ARBA00022692"/>
    </source>
</evidence>
<dbReference type="InterPro" id="IPR002524">
    <property type="entry name" value="Cation_efflux"/>
</dbReference>
<dbReference type="EMBL" id="SWKV01000031">
    <property type="protein sequence ID" value="KAF3039417.1"/>
    <property type="molecule type" value="Genomic_DNA"/>
</dbReference>
<dbReference type="FunFam" id="1.20.1510.10:FF:000005">
    <property type="entry name" value="Putative Cation diffusion facilitator 1"/>
    <property type="match status" value="1"/>
</dbReference>
<dbReference type="GO" id="GO:0098771">
    <property type="term" value="P:inorganic ion homeostasis"/>
    <property type="evidence" value="ECO:0007669"/>
    <property type="project" value="UniProtKB-ARBA"/>
</dbReference>
<evidence type="ECO:0000313" key="10">
    <source>
        <dbReference type="EMBL" id="KAF3039417.1"/>
    </source>
</evidence>
<keyword evidence="5 7" id="KW-0472">Membrane</keyword>
<proteinExistence type="predicted"/>
<reference evidence="10" key="1">
    <citation type="submission" date="2019-04" db="EMBL/GenBank/DDBJ databases">
        <title>Sequencing of skin fungus with MAO and IRED activity.</title>
        <authorList>
            <person name="Marsaioli A.J."/>
            <person name="Bonatto J.M.C."/>
            <person name="Reis Junior O."/>
        </authorList>
    </citation>
    <scope>NUCLEOTIDE SEQUENCE</scope>
    <source>
        <strain evidence="10">28M1</strain>
    </source>
</reference>
<dbReference type="AlphaFoldDB" id="A0A9P4WQA9"/>
<dbReference type="InterPro" id="IPR058533">
    <property type="entry name" value="Cation_efflux_TM"/>
</dbReference>
<evidence type="ECO:0000256" key="6">
    <source>
        <dbReference type="SAM" id="MobiDB-lite"/>
    </source>
</evidence>
<dbReference type="InterPro" id="IPR050291">
    <property type="entry name" value="CDF_Transporter"/>
</dbReference>
<gene>
    <name evidence="10" type="ORF">E8E12_009071</name>
</gene>
<feature type="domain" description="Cation efflux protein cytoplasmic" evidence="9">
    <location>
        <begin position="384"/>
        <end position="445"/>
    </location>
</feature>
<accession>A0A9P4WQA9</accession>
<evidence type="ECO:0000259" key="9">
    <source>
        <dbReference type="Pfam" id="PF16916"/>
    </source>
</evidence>
<dbReference type="Gene3D" id="3.30.70.1350">
    <property type="entry name" value="Cation efflux protein, cytoplasmic domain"/>
    <property type="match status" value="1"/>
</dbReference>
<dbReference type="Pfam" id="PF01545">
    <property type="entry name" value="Cation_efflux"/>
    <property type="match status" value="1"/>
</dbReference>
<dbReference type="GO" id="GO:0016020">
    <property type="term" value="C:membrane"/>
    <property type="evidence" value="ECO:0007669"/>
    <property type="project" value="UniProtKB-SubCell"/>
</dbReference>
<feature type="transmembrane region" description="Helical" evidence="7">
    <location>
        <begin position="345"/>
        <end position="363"/>
    </location>
</feature>
<feature type="transmembrane region" description="Helical" evidence="7">
    <location>
        <begin position="252"/>
        <end position="272"/>
    </location>
</feature>
<keyword evidence="3 7" id="KW-0812">Transmembrane</keyword>
<name>A0A9P4WQA9_9PLEO</name>
<feature type="region of interest" description="Disordered" evidence="6">
    <location>
        <begin position="1"/>
        <end position="100"/>
    </location>
</feature>
<dbReference type="InterPro" id="IPR027470">
    <property type="entry name" value="Cation_efflux_CTD"/>
</dbReference>
<dbReference type="OrthoDB" id="78296at2759"/>
<protein>
    <recommendedName>
        <fullName evidence="12">Cation diffusion facilitator 1</fullName>
    </recommendedName>
</protein>
<dbReference type="InterPro" id="IPR036837">
    <property type="entry name" value="Cation_efflux_CTD_sf"/>
</dbReference>
<feature type="transmembrane region" description="Helical" evidence="7">
    <location>
        <begin position="284"/>
        <end position="308"/>
    </location>
</feature>
<comment type="caution">
    <text evidence="10">The sequence shown here is derived from an EMBL/GenBank/DDBJ whole genome shotgun (WGS) entry which is preliminary data.</text>
</comment>
<evidence type="ECO:0000256" key="1">
    <source>
        <dbReference type="ARBA" id="ARBA00004141"/>
    </source>
</evidence>
<dbReference type="GO" id="GO:0008324">
    <property type="term" value="F:monoatomic cation transmembrane transporter activity"/>
    <property type="evidence" value="ECO:0007669"/>
    <property type="project" value="InterPro"/>
</dbReference>
<dbReference type="SUPFAM" id="SSF161111">
    <property type="entry name" value="Cation efflux protein transmembrane domain-like"/>
    <property type="match status" value="1"/>
</dbReference>
<dbReference type="Proteomes" id="UP000758155">
    <property type="component" value="Unassembled WGS sequence"/>
</dbReference>
<feature type="compositionally biased region" description="Polar residues" evidence="6">
    <location>
        <begin position="79"/>
        <end position="95"/>
    </location>
</feature>
<dbReference type="Gene3D" id="1.20.1510.10">
    <property type="entry name" value="Cation efflux protein transmembrane domain"/>
    <property type="match status" value="1"/>
</dbReference>
<feature type="compositionally biased region" description="Low complexity" evidence="6">
    <location>
        <begin position="34"/>
        <end position="46"/>
    </location>
</feature>
<comment type="subcellular location">
    <subcellularLocation>
        <location evidence="1">Membrane</location>
        <topology evidence="1">Multi-pass membrane protein</topology>
    </subcellularLocation>
</comment>
<evidence type="ECO:0000313" key="11">
    <source>
        <dbReference type="Proteomes" id="UP000758155"/>
    </source>
</evidence>
<feature type="compositionally biased region" description="Basic and acidic residues" evidence="6">
    <location>
        <begin position="564"/>
        <end position="580"/>
    </location>
</feature>
<dbReference type="PANTHER" id="PTHR43840">
    <property type="entry name" value="MITOCHONDRIAL METAL TRANSPORTER 1-RELATED"/>
    <property type="match status" value="1"/>
</dbReference>
<evidence type="ECO:0000259" key="8">
    <source>
        <dbReference type="Pfam" id="PF01545"/>
    </source>
</evidence>